<feature type="region of interest" description="Disordered" evidence="1">
    <location>
        <begin position="1"/>
        <end position="78"/>
    </location>
</feature>
<dbReference type="AlphaFoldDB" id="A0A4C1WMK3"/>
<proteinExistence type="predicted"/>
<organism evidence="2 3">
    <name type="scientific">Eumeta variegata</name>
    <name type="common">Bagworm moth</name>
    <name type="synonym">Eumeta japonica</name>
    <dbReference type="NCBI Taxonomy" id="151549"/>
    <lineage>
        <taxon>Eukaryota</taxon>
        <taxon>Metazoa</taxon>
        <taxon>Ecdysozoa</taxon>
        <taxon>Arthropoda</taxon>
        <taxon>Hexapoda</taxon>
        <taxon>Insecta</taxon>
        <taxon>Pterygota</taxon>
        <taxon>Neoptera</taxon>
        <taxon>Endopterygota</taxon>
        <taxon>Lepidoptera</taxon>
        <taxon>Glossata</taxon>
        <taxon>Ditrysia</taxon>
        <taxon>Tineoidea</taxon>
        <taxon>Psychidae</taxon>
        <taxon>Oiketicinae</taxon>
        <taxon>Eumeta</taxon>
    </lineage>
</organism>
<evidence type="ECO:0000313" key="2">
    <source>
        <dbReference type="EMBL" id="GBP52628.1"/>
    </source>
</evidence>
<dbReference type="Proteomes" id="UP000299102">
    <property type="component" value="Unassembled WGS sequence"/>
</dbReference>
<evidence type="ECO:0000256" key="1">
    <source>
        <dbReference type="SAM" id="MobiDB-lite"/>
    </source>
</evidence>
<name>A0A4C1WMK3_EUMVA</name>
<keyword evidence="3" id="KW-1185">Reference proteome</keyword>
<evidence type="ECO:0000313" key="3">
    <source>
        <dbReference type="Proteomes" id="UP000299102"/>
    </source>
</evidence>
<feature type="compositionally biased region" description="Basic residues" evidence="1">
    <location>
        <begin position="9"/>
        <end position="32"/>
    </location>
</feature>
<comment type="caution">
    <text evidence="2">The sequence shown here is derived from an EMBL/GenBank/DDBJ whole genome shotgun (WGS) entry which is preliminary data.</text>
</comment>
<gene>
    <name evidence="2" type="ORF">EVAR_103063_1</name>
</gene>
<accession>A0A4C1WMK3</accession>
<feature type="compositionally biased region" description="Basic and acidic residues" evidence="1">
    <location>
        <begin position="66"/>
        <end position="78"/>
    </location>
</feature>
<reference evidence="2 3" key="1">
    <citation type="journal article" date="2019" name="Commun. Biol.">
        <title>The bagworm genome reveals a unique fibroin gene that provides high tensile strength.</title>
        <authorList>
            <person name="Kono N."/>
            <person name="Nakamura H."/>
            <person name="Ohtoshi R."/>
            <person name="Tomita M."/>
            <person name="Numata K."/>
            <person name="Arakawa K."/>
        </authorList>
    </citation>
    <scope>NUCLEOTIDE SEQUENCE [LARGE SCALE GENOMIC DNA]</scope>
</reference>
<protein>
    <submittedName>
        <fullName evidence="2">Uncharacterized protein</fullName>
    </submittedName>
</protein>
<sequence length="166" mass="18499">MTASAARRPAPRARARPRRHKTRTGGRARRAGTHCALNTKTAEKNYSPDTYLGESRSKQLSGHNSGPEHDSEKNEGKRLYVPDAGCFPRPLIESGENALLADTRRAARLPPRRPIPAPQNGVCVNFTLLQSGNQWRVTLCAIAMIYIGLRNSRIRENSYRKILLIS</sequence>
<dbReference type="EMBL" id="BGZK01000607">
    <property type="protein sequence ID" value="GBP52628.1"/>
    <property type="molecule type" value="Genomic_DNA"/>
</dbReference>